<proteinExistence type="predicted"/>
<dbReference type="Proteomes" id="UP000243924">
    <property type="component" value="Chromosome I"/>
</dbReference>
<dbReference type="AlphaFoldDB" id="A0A1H2HXT4"/>
<keyword evidence="1" id="KW-0175">Coiled coil</keyword>
<dbReference type="STRING" id="1434072.SAMN05216210_3376"/>
<evidence type="ECO:0000313" key="2">
    <source>
        <dbReference type="EMBL" id="SDU36358.1"/>
    </source>
</evidence>
<dbReference type="OrthoDB" id="6385243at2"/>
<dbReference type="RefSeq" id="WP_092389179.1">
    <property type="nucleotide sequence ID" value="NZ_LT629787.1"/>
</dbReference>
<sequence>MAPAHYIVGCTACDLQRSYSSSAPDCAYQTLDGQQLPMPASPGWCSDCRNLCRVERLPSAEGEAALLKTLLCLRLDFANLLKDVPQKLPWWQFYAKPMNGIDTLEADISQLEQQLEAYRVLRAALAERASPGRCLTCGGSNHQPLPLPTRPDQPDVLNVNHPGCGGQLTIQASKQRPQKTGQKQLFDLEGRQIHSP</sequence>
<evidence type="ECO:0000313" key="3">
    <source>
        <dbReference type="Proteomes" id="UP000243924"/>
    </source>
</evidence>
<dbReference type="EMBL" id="LT629787">
    <property type="protein sequence ID" value="SDU36358.1"/>
    <property type="molecule type" value="Genomic_DNA"/>
</dbReference>
<reference evidence="3" key="1">
    <citation type="submission" date="2016-10" db="EMBL/GenBank/DDBJ databases">
        <authorList>
            <person name="Varghese N."/>
            <person name="Submissions S."/>
        </authorList>
    </citation>
    <scope>NUCLEOTIDE SEQUENCE [LARGE SCALE GENOMIC DNA]</scope>
    <source>
        <strain evidence="3">CECT 8338</strain>
    </source>
</reference>
<keyword evidence="3" id="KW-1185">Reference proteome</keyword>
<feature type="coiled-coil region" evidence="1">
    <location>
        <begin position="101"/>
        <end position="128"/>
    </location>
</feature>
<evidence type="ECO:0000256" key="1">
    <source>
        <dbReference type="SAM" id="Coils"/>
    </source>
</evidence>
<organism evidence="2 3">
    <name type="scientific">Halopseudomonas salegens</name>
    <dbReference type="NCBI Taxonomy" id="1434072"/>
    <lineage>
        <taxon>Bacteria</taxon>
        <taxon>Pseudomonadati</taxon>
        <taxon>Pseudomonadota</taxon>
        <taxon>Gammaproteobacteria</taxon>
        <taxon>Pseudomonadales</taxon>
        <taxon>Pseudomonadaceae</taxon>
        <taxon>Halopseudomonas</taxon>
    </lineage>
</organism>
<name>A0A1H2HXT4_9GAMM</name>
<accession>A0A1H2HXT4</accession>
<gene>
    <name evidence="2" type="ORF">SAMN05216210_3376</name>
</gene>
<protein>
    <submittedName>
        <fullName evidence="2">Uncharacterized protein</fullName>
    </submittedName>
</protein>